<dbReference type="Proteomes" id="UP000054047">
    <property type="component" value="Unassembled WGS sequence"/>
</dbReference>
<dbReference type="InterPro" id="IPR008753">
    <property type="entry name" value="Peptidase_M13_N"/>
</dbReference>
<dbReference type="PROSITE" id="PS51885">
    <property type="entry name" value="NEPRILYSIN"/>
    <property type="match status" value="1"/>
</dbReference>
<dbReference type="GO" id="GO:0004222">
    <property type="term" value="F:metalloendopeptidase activity"/>
    <property type="evidence" value="ECO:0007669"/>
    <property type="project" value="InterPro"/>
</dbReference>
<dbReference type="InterPro" id="IPR042089">
    <property type="entry name" value="Peptidase_M13_dom_2"/>
</dbReference>
<keyword evidence="4" id="KW-1185">Reference proteome</keyword>
<dbReference type="AlphaFoldDB" id="A0A0C2DLB4"/>
<dbReference type="GO" id="GO:0006508">
    <property type="term" value="P:proteolysis"/>
    <property type="evidence" value="ECO:0007669"/>
    <property type="project" value="InterPro"/>
</dbReference>
<feature type="domain" description="Peptidase M13 N-terminal" evidence="2">
    <location>
        <begin position="5"/>
        <end position="93"/>
    </location>
</feature>
<protein>
    <recommendedName>
        <fullName evidence="2">Peptidase M13 N-terminal domain-containing protein</fullName>
    </recommendedName>
</protein>
<evidence type="ECO:0000313" key="4">
    <source>
        <dbReference type="Proteomes" id="UP000054047"/>
    </source>
</evidence>
<sequence length="103" mass="12006">MNVQKVRWHGCVTRINSLMPMATSSIYVKHHFDHEAKKQVSRLLPDGSSYDWMNVCMVLVEEMISLIMEAFVDLLVSEDWLTEETKEFAKQKVFDALFTYSSL</sequence>
<evidence type="ECO:0000313" key="3">
    <source>
        <dbReference type="EMBL" id="KIH63367.1"/>
    </source>
</evidence>
<accession>A0A0C2DLB4</accession>
<comment type="similarity">
    <text evidence="1">Belongs to the peptidase M13 family.</text>
</comment>
<proteinExistence type="inferred from homology"/>
<dbReference type="OrthoDB" id="6475849at2759"/>
<evidence type="ECO:0000256" key="1">
    <source>
        <dbReference type="ARBA" id="ARBA00007357"/>
    </source>
</evidence>
<organism evidence="3 4">
    <name type="scientific">Ancylostoma duodenale</name>
    <dbReference type="NCBI Taxonomy" id="51022"/>
    <lineage>
        <taxon>Eukaryota</taxon>
        <taxon>Metazoa</taxon>
        <taxon>Ecdysozoa</taxon>
        <taxon>Nematoda</taxon>
        <taxon>Chromadorea</taxon>
        <taxon>Rhabditida</taxon>
        <taxon>Rhabditina</taxon>
        <taxon>Rhabditomorpha</taxon>
        <taxon>Strongyloidea</taxon>
        <taxon>Ancylostomatidae</taxon>
        <taxon>Ancylostomatinae</taxon>
        <taxon>Ancylostoma</taxon>
    </lineage>
</organism>
<reference evidence="3 4" key="1">
    <citation type="submission" date="2013-12" db="EMBL/GenBank/DDBJ databases">
        <title>Draft genome of the parsitic nematode Ancylostoma duodenale.</title>
        <authorList>
            <person name="Mitreva M."/>
        </authorList>
    </citation>
    <scope>NUCLEOTIDE SEQUENCE [LARGE SCALE GENOMIC DNA]</scope>
    <source>
        <strain evidence="3 4">Zhejiang</strain>
    </source>
</reference>
<dbReference type="SUPFAM" id="SSF55486">
    <property type="entry name" value="Metalloproteases ('zincins'), catalytic domain"/>
    <property type="match status" value="1"/>
</dbReference>
<evidence type="ECO:0000259" key="2">
    <source>
        <dbReference type="Pfam" id="PF05649"/>
    </source>
</evidence>
<dbReference type="Pfam" id="PF05649">
    <property type="entry name" value="Peptidase_M13_N"/>
    <property type="match status" value="1"/>
</dbReference>
<dbReference type="InterPro" id="IPR000718">
    <property type="entry name" value="Peptidase_M13"/>
</dbReference>
<gene>
    <name evidence="3" type="ORF">ANCDUO_06330</name>
</gene>
<dbReference type="EMBL" id="KN728713">
    <property type="protein sequence ID" value="KIH63367.1"/>
    <property type="molecule type" value="Genomic_DNA"/>
</dbReference>
<name>A0A0C2DLB4_9BILA</name>
<dbReference type="Gene3D" id="1.10.1380.10">
    <property type="entry name" value="Neutral endopeptidase , domain2"/>
    <property type="match status" value="1"/>
</dbReference>